<gene>
    <name evidence="1" type="ORF">LCGC14_2063010</name>
</gene>
<dbReference type="EMBL" id="LAZR01024590">
    <property type="protein sequence ID" value="KKL74629.1"/>
    <property type="molecule type" value="Genomic_DNA"/>
</dbReference>
<reference evidence="1" key="1">
    <citation type="journal article" date="2015" name="Nature">
        <title>Complex archaea that bridge the gap between prokaryotes and eukaryotes.</title>
        <authorList>
            <person name="Spang A."/>
            <person name="Saw J.H."/>
            <person name="Jorgensen S.L."/>
            <person name="Zaremba-Niedzwiedzka K."/>
            <person name="Martijn J."/>
            <person name="Lind A.E."/>
            <person name="van Eijk R."/>
            <person name="Schleper C."/>
            <person name="Guy L."/>
            <person name="Ettema T.J."/>
        </authorList>
    </citation>
    <scope>NUCLEOTIDE SEQUENCE</scope>
</reference>
<proteinExistence type="predicted"/>
<comment type="caution">
    <text evidence="1">The sequence shown here is derived from an EMBL/GenBank/DDBJ whole genome shotgun (WGS) entry which is preliminary data.</text>
</comment>
<dbReference type="AlphaFoldDB" id="A0A0F9EKR6"/>
<name>A0A0F9EKR6_9ZZZZ</name>
<organism evidence="1">
    <name type="scientific">marine sediment metagenome</name>
    <dbReference type="NCBI Taxonomy" id="412755"/>
    <lineage>
        <taxon>unclassified sequences</taxon>
        <taxon>metagenomes</taxon>
        <taxon>ecological metagenomes</taxon>
    </lineage>
</organism>
<protein>
    <submittedName>
        <fullName evidence="1">Uncharacterized protein</fullName>
    </submittedName>
</protein>
<sequence>MEFHMRRKPTRTKSKTLMVCGVWLPPIVYRGRKSWAVLAKSWAQTTCKNCLRIHESKRSKS</sequence>
<accession>A0A0F9EKR6</accession>
<evidence type="ECO:0000313" key="1">
    <source>
        <dbReference type="EMBL" id="KKL74629.1"/>
    </source>
</evidence>